<evidence type="ECO:0000313" key="1">
    <source>
        <dbReference type="EMBL" id="OOR21595.1"/>
    </source>
</evidence>
<organism evidence="1 2">
    <name type="scientific">Bacillus cereus</name>
    <dbReference type="NCBI Taxonomy" id="1396"/>
    <lineage>
        <taxon>Bacteria</taxon>
        <taxon>Bacillati</taxon>
        <taxon>Bacillota</taxon>
        <taxon>Bacilli</taxon>
        <taxon>Bacillales</taxon>
        <taxon>Bacillaceae</taxon>
        <taxon>Bacillus</taxon>
        <taxon>Bacillus cereus group</taxon>
    </lineage>
</organism>
<evidence type="ECO:0000313" key="2">
    <source>
        <dbReference type="Proteomes" id="UP000191124"/>
    </source>
</evidence>
<proteinExistence type="predicted"/>
<protein>
    <recommendedName>
        <fullName evidence="3">Glycosaminoglycan attachment site</fullName>
    </recommendedName>
</protein>
<accession>A0A1S9UH68</accession>
<dbReference type="Proteomes" id="UP000191124">
    <property type="component" value="Unassembled WGS sequence"/>
</dbReference>
<name>A0A1S9UH68_BACCE</name>
<dbReference type="AlphaFoldDB" id="A0A1S9UH68"/>
<sequence>MKELLFKPVIEREKWHPNFQAIIDHRSQNLRDVIYNWAEGFKDRDHKFIRQFQETFNSSFWELYLFAVLKELKLPVDFQYDRPDFIVNSQSGFCIEATTANPPQHGVPEWQKDYSEEDIKKWPINKIVDHATIRLANSFVGKAKHWEKSYSKLPYVQGKPFILAIAPFDSPYFYAQNLQAIDRVLYGFDKYITTNIDEHNREIIDTVYIESIKKENGKSIPLGYFRTPEFSYISAVIFSNTATFSKVRALSQDSDYTLFDTLRYNDYGLEPTRTVTEKSSYIESLLDGLYVFHNPYADIPFTVEEFYHKDIAHMGFDIVKGELTSCMPHNFLYQRMAITLKMGSPTKK</sequence>
<evidence type="ECO:0008006" key="3">
    <source>
        <dbReference type="Google" id="ProtNLM"/>
    </source>
</evidence>
<reference evidence="1 2" key="1">
    <citation type="submission" date="2017-01" db="EMBL/GenBank/DDBJ databases">
        <title>Bacillus cereus isolates.</title>
        <authorList>
            <person name="Beno S.M."/>
        </authorList>
    </citation>
    <scope>NUCLEOTIDE SEQUENCE [LARGE SCALE GENOMIC DNA]</scope>
    <source>
        <strain evidence="1 2">FSL M7-1219</strain>
    </source>
</reference>
<gene>
    <name evidence="1" type="ORF">BW892_23005</name>
</gene>
<dbReference type="EMBL" id="MUAL01000072">
    <property type="protein sequence ID" value="OOR21595.1"/>
    <property type="molecule type" value="Genomic_DNA"/>
</dbReference>
<comment type="caution">
    <text evidence="1">The sequence shown here is derived from an EMBL/GenBank/DDBJ whole genome shotgun (WGS) entry which is preliminary data.</text>
</comment>